<feature type="non-terminal residue" evidence="1">
    <location>
        <position position="1"/>
    </location>
</feature>
<dbReference type="EMBL" id="UINC01097302">
    <property type="protein sequence ID" value="SVC54894.1"/>
    <property type="molecule type" value="Genomic_DNA"/>
</dbReference>
<dbReference type="AlphaFoldDB" id="A0A382N0W8"/>
<organism evidence="1">
    <name type="scientific">marine metagenome</name>
    <dbReference type="NCBI Taxonomy" id="408172"/>
    <lineage>
        <taxon>unclassified sequences</taxon>
        <taxon>metagenomes</taxon>
        <taxon>ecological metagenomes</taxon>
    </lineage>
</organism>
<evidence type="ECO:0000313" key="1">
    <source>
        <dbReference type="EMBL" id="SVC54894.1"/>
    </source>
</evidence>
<sequence>MSEVIKILLVEDDEDDYFLTSDYLAQCESPTFEL</sequence>
<reference evidence="1" key="1">
    <citation type="submission" date="2018-05" db="EMBL/GenBank/DDBJ databases">
        <authorList>
            <person name="Lanie J.A."/>
            <person name="Ng W.-L."/>
            <person name="Kazmierczak K.M."/>
            <person name="Andrzejewski T.M."/>
            <person name="Davidsen T.M."/>
            <person name="Wayne K.J."/>
            <person name="Tettelin H."/>
            <person name="Glass J.I."/>
            <person name="Rusch D."/>
            <person name="Podicherti R."/>
            <person name="Tsui H.-C.T."/>
            <person name="Winkler M.E."/>
        </authorList>
    </citation>
    <scope>NUCLEOTIDE SEQUENCE</scope>
</reference>
<feature type="non-terminal residue" evidence="1">
    <location>
        <position position="34"/>
    </location>
</feature>
<name>A0A382N0W8_9ZZZZ</name>
<protein>
    <recommendedName>
        <fullName evidence="2">Response regulatory domain-containing protein</fullName>
    </recommendedName>
</protein>
<evidence type="ECO:0008006" key="2">
    <source>
        <dbReference type="Google" id="ProtNLM"/>
    </source>
</evidence>
<proteinExistence type="predicted"/>
<gene>
    <name evidence="1" type="ORF">METZ01_LOCUS307748</name>
</gene>
<accession>A0A382N0W8</accession>